<dbReference type="Pfam" id="PF25396">
    <property type="entry name" value="ZNFX1"/>
    <property type="match status" value="1"/>
</dbReference>
<keyword evidence="1" id="KW-0347">Helicase</keyword>
<dbReference type="InterPro" id="IPR041679">
    <property type="entry name" value="DNA2/NAM7-like_C"/>
</dbReference>
<reference evidence="6" key="1">
    <citation type="submission" date="2022-11" db="EMBL/GenBank/DDBJ databases">
        <authorList>
            <person name="Scott C."/>
            <person name="Bruce N."/>
        </authorList>
    </citation>
    <scope>NUCLEOTIDE SEQUENCE</scope>
</reference>
<keyword evidence="7" id="KW-1185">Reference proteome</keyword>
<dbReference type="InterPro" id="IPR057373">
    <property type="entry name" value="ZNFX1"/>
</dbReference>
<dbReference type="PANTHER" id="PTHR10887">
    <property type="entry name" value="DNA2/NAM7 HELICASE FAMILY"/>
    <property type="match status" value="1"/>
</dbReference>
<keyword evidence="1" id="KW-0547">Nucleotide-binding</keyword>
<evidence type="ECO:0000256" key="2">
    <source>
        <dbReference type="SAM" id="MobiDB-lite"/>
    </source>
</evidence>
<keyword evidence="1" id="KW-0067">ATP-binding</keyword>
<evidence type="ECO:0000313" key="7">
    <source>
        <dbReference type="Proteomes" id="UP000838763"/>
    </source>
</evidence>
<feature type="region of interest" description="Disordered" evidence="2">
    <location>
        <begin position="822"/>
        <end position="868"/>
    </location>
</feature>
<feature type="compositionally biased region" description="Basic and acidic residues" evidence="2">
    <location>
        <begin position="958"/>
        <end position="971"/>
    </location>
</feature>
<dbReference type="Pfam" id="PF13087">
    <property type="entry name" value="AAA_12"/>
    <property type="match status" value="1"/>
</dbReference>
<evidence type="ECO:0000259" key="5">
    <source>
        <dbReference type="Pfam" id="PF25396"/>
    </source>
</evidence>
<feature type="domain" description="ZNFX1" evidence="5">
    <location>
        <begin position="77"/>
        <end position="149"/>
    </location>
</feature>
<evidence type="ECO:0008006" key="8">
    <source>
        <dbReference type="Google" id="ProtNLM"/>
    </source>
</evidence>
<dbReference type="InterPro" id="IPR027417">
    <property type="entry name" value="P-loop_NTPase"/>
</dbReference>
<protein>
    <recommendedName>
        <fullName evidence="8">P-loop containing nucleoside triphosphate hydrolase protein</fullName>
    </recommendedName>
</protein>
<evidence type="ECO:0000256" key="1">
    <source>
        <dbReference type="ARBA" id="ARBA00022806"/>
    </source>
</evidence>
<keyword evidence="1" id="KW-0378">Hydrolase</keyword>
<dbReference type="Pfam" id="PF13086">
    <property type="entry name" value="AAA_11"/>
    <property type="match status" value="1"/>
</dbReference>
<evidence type="ECO:0000313" key="6">
    <source>
        <dbReference type="EMBL" id="CAI4214203.1"/>
    </source>
</evidence>
<organism evidence="6 7">
    <name type="scientific">Parascedosporium putredinis</name>
    <dbReference type="NCBI Taxonomy" id="1442378"/>
    <lineage>
        <taxon>Eukaryota</taxon>
        <taxon>Fungi</taxon>
        <taxon>Dikarya</taxon>
        <taxon>Ascomycota</taxon>
        <taxon>Pezizomycotina</taxon>
        <taxon>Sordariomycetes</taxon>
        <taxon>Hypocreomycetidae</taxon>
        <taxon>Microascales</taxon>
        <taxon>Microascaceae</taxon>
        <taxon>Parascedosporium</taxon>
    </lineage>
</organism>
<dbReference type="SUPFAM" id="SSF52540">
    <property type="entry name" value="P-loop containing nucleoside triphosphate hydrolases"/>
    <property type="match status" value="1"/>
</dbReference>
<proteinExistence type="predicted"/>
<feature type="compositionally biased region" description="Basic and acidic residues" evidence="2">
    <location>
        <begin position="906"/>
        <end position="919"/>
    </location>
</feature>
<feature type="compositionally biased region" description="Basic and acidic residues" evidence="2">
    <location>
        <begin position="936"/>
        <end position="949"/>
    </location>
</feature>
<comment type="caution">
    <text evidence="6">The sequence shown here is derived from an EMBL/GenBank/DDBJ whole genome shotgun (WGS) entry which is preliminary data.</text>
</comment>
<dbReference type="GO" id="GO:0031048">
    <property type="term" value="P:regulatory ncRNA-mediated heterochromatin formation"/>
    <property type="evidence" value="ECO:0007669"/>
    <property type="project" value="TreeGrafter"/>
</dbReference>
<feature type="domain" description="DNA2/NAM7 helicase-like C-terminal" evidence="4">
    <location>
        <begin position="659"/>
        <end position="765"/>
    </location>
</feature>
<dbReference type="InterPro" id="IPR041677">
    <property type="entry name" value="DNA2/NAM7_AAA_11"/>
</dbReference>
<dbReference type="PANTHER" id="PTHR10887:SF341">
    <property type="entry name" value="NFX1-TYPE ZINC FINGER-CONTAINING PROTEIN 1"/>
    <property type="match status" value="1"/>
</dbReference>
<gene>
    <name evidence="6" type="ORF">PPNO1_LOCUS3937</name>
</gene>
<dbReference type="AlphaFoldDB" id="A0A9P1MAA7"/>
<dbReference type="InterPro" id="IPR045055">
    <property type="entry name" value="DNA2/NAM7-like"/>
</dbReference>
<dbReference type="InterPro" id="IPR047187">
    <property type="entry name" value="SF1_C_Upf1"/>
</dbReference>
<feature type="domain" description="DNA2/NAM7 helicase helicase" evidence="3">
    <location>
        <begin position="258"/>
        <end position="606"/>
    </location>
</feature>
<dbReference type="Gene3D" id="3.40.50.300">
    <property type="entry name" value="P-loop containing nucleotide triphosphate hydrolases"/>
    <property type="match status" value="3"/>
</dbReference>
<dbReference type="CDD" id="cd18808">
    <property type="entry name" value="SF1_C_Upf1"/>
    <property type="match status" value="1"/>
</dbReference>
<feature type="region of interest" description="Disordered" evidence="2">
    <location>
        <begin position="895"/>
        <end position="971"/>
    </location>
</feature>
<dbReference type="GO" id="GO:0031380">
    <property type="term" value="C:nuclear RNA-directed RNA polymerase complex"/>
    <property type="evidence" value="ECO:0007669"/>
    <property type="project" value="TreeGrafter"/>
</dbReference>
<accession>A0A9P1MAA7</accession>
<dbReference type="OrthoDB" id="409395at2759"/>
<evidence type="ECO:0000259" key="4">
    <source>
        <dbReference type="Pfam" id="PF13087"/>
    </source>
</evidence>
<sequence length="971" mass="108697">MATHEIPWDELPEFPLAEELLAKNPANLPKNDIRVPAGDKKTYLATQYSLIRHEGLELLRQSIAEFRAKPTMRESCDTAVYTQVIVRGYQLTRLGTFCRISFCPSRADKRIRWAASNRLTPGALVALSPVQDCFRTICRVAVVAQRLLEMVMIEAKSGFYEAVRYAMLGLQSASLLKSRFDRYLVAGEKNASTSPQYLKELRYRVNVASICNQGPMTTPASVQASEATFGGPARKPAPVHIDITAPFPENTPSVTGMDLSQLEAIRRMISSEIAIIQGPPGTGKTFVSVAVIKILLQTLEANAPIIISAHTNHALDQLLNHIRQATDVPFVRLGRRSNNEVVNNHTLFRLRRDSRKGNSGARHKIIESRRKRNAASLEALIRSVSEGSLLKTDGLLKCNLITQQHVAWRLDLSRRTPRFVPTATQWEDVQDPEARGGRASSLDDDERDLLTGQYIPITQEFEVDVAPKLRKPRLWATFDEVLAQCTDLYRVRPEYRGAIYHHLRRKYLAIRTFELQELLKACKDVDAESLKVKAESDAKLIRSLSIPIVGCTTTGLTKYRELIGKLKPRILLIEEAAETREANISSALVESLEQLILVGDHQQLAPSTDRLVNLGIDKTVLNVQRRMIPEIRCVLRAIYPKLTDHPSVLDRTLRPPHATANQSKANREEAAMVAGFVRYLVQNGTAPDKITVLTFYRGQRTWIRQRLHQDRILGNLHPTRRYNVCTVDGYQGRRTTSWCSRSCVARAGQPPGVGFVANRNRAVVACECANKCKGNNLSRNVPRPEARTSDTFASLDEWMRVYAPEPEASALRLPGAELKFFEDQDSSSEDDDEGGADGDEGRSGGSDSGIAQTEVVGGRWADREVSPGSLGREIRRLRKACWVEVGEQAQRRLIQDGTTECTTEDGPARSEEAMSERAESIVGIDEFLDRMGTNRTSEEYEHEHKHEHEPENEEEGSDSDREGEAYADGFH</sequence>
<evidence type="ECO:0000259" key="3">
    <source>
        <dbReference type="Pfam" id="PF13086"/>
    </source>
</evidence>
<dbReference type="EMBL" id="CALLCH030000010">
    <property type="protein sequence ID" value="CAI4214203.1"/>
    <property type="molecule type" value="Genomic_DNA"/>
</dbReference>
<dbReference type="GO" id="GO:0004386">
    <property type="term" value="F:helicase activity"/>
    <property type="evidence" value="ECO:0007669"/>
    <property type="project" value="InterPro"/>
</dbReference>
<name>A0A9P1MAA7_9PEZI</name>
<feature type="compositionally biased region" description="Acidic residues" evidence="2">
    <location>
        <begin position="823"/>
        <end position="838"/>
    </location>
</feature>
<dbReference type="Proteomes" id="UP000838763">
    <property type="component" value="Unassembled WGS sequence"/>
</dbReference>